<dbReference type="InterPro" id="IPR050553">
    <property type="entry name" value="Thioredoxin_ResA/DsbE_sf"/>
</dbReference>
<gene>
    <name evidence="6" type="ORF">ENX03_03160</name>
</gene>
<proteinExistence type="predicted"/>
<dbReference type="PANTHER" id="PTHR42852">
    <property type="entry name" value="THIOL:DISULFIDE INTERCHANGE PROTEIN DSBE"/>
    <property type="match status" value="1"/>
</dbReference>
<keyword evidence="4" id="KW-0676">Redox-active center</keyword>
<name>A0A7C3LUP6_9BACT</name>
<dbReference type="GO" id="GO:0016209">
    <property type="term" value="F:antioxidant activity"/>
    <property type="evidence" value="ECO:0007669"/>
    <property type="project" value="InterPro"/>
</dbReference>
<keyword evidence="2" id="KW-0201">Cytochrome c-type biogenesis</keyword>
<dbReference type="GO" id="GO:0016491">
    <property type="term" value="F:oxidoreductase activity"/>
    <property type="evidence" value="ECO:0007669"/>
    <property type="project" value="InterPro"/>
</dbReference>
<accession>A0A7C3LUP6</accession>
<evidence type="ECO:0000259" key="5">
    <source>
        <dbReference type="PROSITE" id="PS51352"/>
    </source>
</evidence>
<dbReference type="InterPro" id="IPR036249">
    <property type="entry name" value="Thioredoxin-like_sf"/>
</dbReference>
<organism evidence="6">
    <name type="scientific">Leptospirillum ferriphilum</name>
    <dbReference type="NCBI Taxonomy" id="178606"/>
    <lineage>
        <taxon>Bacteria</taxon>
        <taxon>Pseudomonadati</taxon>
        <taxon>Nitrospirota</taxon>
        <taxon>Nitrospiria</taxon>
        <taxon>Nitrospirales</taxon>
        <taxon>Nitrospiraceae</taxon>
        <taxon>Leptospirillum</taxon>
    </lineage>
</organism>
<dbReference type="Pfam" id="PF00578">
    <property type="entry name" value="AhpC-TSA"/>
    <property type="match status" value="1"/>
</dbReference>
<dbReference type="EMBL" id="DTMM01000067">
    <property type="protein sequence ID" value="HFT92943.1"/>
    <property type="molecule type" value="Genomic_DNA"/>
</dbReference>
<dbReference type="PANTHER" id="PTHR42852:SF6">
    <property type="entry name" value="THIOL:DISULFIDE INTERCHANGE PROTEIN DSBE"/>
    <property type="match status" value="1"/>
</dbReference>
<keyword evidence="3" id="KW-1015">Disulfide bond</keyword>
<dbReference type="SUPFAM" id="SSF52833">
    <property type="entry name" value="Thioredoxin-like"/>
    <property type="match status" value="1"/>
</dbReference>
<sequence>MKKTSARSWALLLLSFFSLLSLWLDIPYARSSEASDFRLHDLGGQVVHLEAYKGRWVLLNFWATWCKPCLREIPSLEKFRKNAPANLVVLGISESLDGKEKLLRFVRKQGMTYPVLLDGLGRVADAYRVHGLPDSVLIDPAGRISWTIEGAVDWMDQKFQKKYLAGPLKGQF</sequence>
<dbReference type="InterPro" id="IPR000866">
    <property type="entry name" value="AhpC/TSA"/>
</dbReference>
<reference evidence="6" key="1">
    <citation type="journal article" date="2020" name="mSystems">
        <title>Genome- and Community-Level Interaction Insights into Carbon Utilization and Element Cycling Functions of Hydrothermarchaeota in Hydrothermal Sediment.</title>
        <authorList>
            <person name="Zhou Z."/>
            <person name="Liu Y."/>
            <person name="Xu W."/>
            <person name="Pan J."/>
            <person name="Luo Z.H."/>
            <person name="Li M."/>
        </authorList>
    </citation>
    <scope>NUCLEOTIDE SEQUENCE [LARGE SCALE GENOMIC DNA]</scope>
    <source>
        <strain evidence="6">SpSt-902</strain>
    </source>
</reference>
<protein>
    <submittedName>
        <fullName evidence="6">TlpA family protein disulfide reductase</fullName>
    </submittedName>
</protein>
<dbReference type="CDD" id="cd02966">
    <property type="entry name" value="TlpA_like_family"/>
    <property type="match status" value="1"/>
</dbReference>
<dbReference type="Gene3D" id="3.40.30.10">
    <property type="entry name" value="Glutaredoxin"/>
    <property type="match status" value="1"/>
</dbReference>
<comment type="subcellular location">
    <subcellularLocation>
        <location evidence="1">Cell envelope</location>
    </subcellularLocation>
</comment>
<evidence type="ECO:0000256" key="1">
    <source>
        <dbReference type="ARBA" id="ARBA00004196"/>
    </source>
</evidence>
<dbReference type="InterPro" id="IPR013766">
    <property type="entry name" value="Thioredoxin_domain"/>
</dbReference>
<dbReference type="PROSITE" id="PS51352">
    <property type="entry name" value="THIOREDOXIN_2"/>
    <property type="match status" value="1"/>
</dbReference>
<evidence type="ECO:0000313" key="6">
    <source>
        <dbReference type="EMBL" id="HFT92943.1"/>
    </source>
</evidence>
<feature type="domain" description="Thioredoxin" evidence="5">
    <location>
        <begin position="28"/>
        <end position="169"/>
    </location>
</feature>
<evidence type="ECO:0000256" key="4">
    <source>
        <dbReference type="ARBA" id="ARBA00023284"/>
    </source>
</evidence>
<dbReference type="AlphaFoldDB" id="A0A7C3LUP6"/>
<comment type="caution">
    <text evidence="6">The sequence shown here is derived from an EMBL/GenBank/DDBJ whole genome shotgun (WGS) entry which is preliminary data.</text>
</comment>
<dbReference type="GO" id="GO:0030313">
    <property type="term" value="C:cell envelope"/>
    <property type="evidence" value="ECO:0007669"/>
    <property type="project" value="UniProtKB-SubCell"/>
</dbReference>
<evidence type="ECO:0000256" key="3">
    <source>
        <dbReference type="ARBA" id="ARBA00023157"/>
    </source>
</evidence>
<evidence type="ECO:0000256" key="2">
    <source>
        <dbReference type="ARBA" id="ARBA00022748"/>
    </source>
</evidence>
<dbReference type="GO" id="GO:0017004">
    <property type="term" value="P:cytochrome complex assembly"/>
    <property type="evidence" value="ECO:0007669"/>
    <property type="project" value="UniProtKB-KW"/>
</dbReference>